<reference evidence="3 4" key="1">
    <citation type="submission" date="2015-09" db="EMBL/GenBank/DDBJ databases">
        <title>Host preference determinants of Valsa canker pathogens revealed by comparative genomics.</title>
        <authorList>
            <person name="Yin Z."/>
            <person name="Huang L."/>
        </authorList>
    </citation>
    <scope>NUCLEOTIDE SEQUENCE [LARGE SCALE GENOMIC DNA]</scope>
    <source>
        <strain evidence="3 4">SXYLt</strain>
    </source>
</reference>
<dbReference type="Pfam" id="PF14420">
    <property type="entry name" value="Clr5"/>
    <property type="match status" value="1"/>
</dbReference>
<evidence type="ECO:0000313" key="3">
    <source>
        <dbReference type="EMBL" id="ROV97826.1"/>
    </source>
</evidence>
<accession>A0A423W3D8</accession>
<dbReference type="InterPro" id="IPR025676">
    <property type="entry name" value="Clr5_dom"/>
</dbReference>
<name>A0A423W3D8_9PEZI</name>
<proteinExistence type="predicted"/>
<dbReference type="EMBL" id="LKEB01000063">
    <property type="protein sequence ID" value="ROV97826.1"/>
    <property type="molecule type" value="Genomic_DNA"/>
</dbReference>
<dbReference type="Proteomes" id="UP000285146">
    <property type="component" value="Unassembled WGS sequence"/>
</dbReference>
<feature type="domain" description="Clr5" evidence="2">
    <location>
        <begin position="21"/>
        <end position="56"/>
    </location>
</feature>
<evidence type="ECO:0000313" key="4">
    <source>
        <dbReference type="Proteomes" id="UP000285146"/>
    </source>
</evidence>
<evidence type="ECO:0000259" key="2">
    <source>
        <dbReference type="Pfam" id="PF14420"/>
    </source>
</evidence>
<dbReference type="OrthoDB" id="539213at2759"/>
<protein>
    <recommendedName>
        <fullName evidence="2">Clr5 domain-containing protein</fullName>
    </recommendedName>
</protein>
<feature type="compositionally biased region" description="Polar residues" evidence="1">
    <location>
        <begin position="126"/>
        <end position="148"/>
    </location>
</feature>
<evidence type="ECO:0000256" key="1">
    <source>
        <dbReference type="SAM" id="MobiDB-lite"/>
    </source>
</evidence>
<dbReference type="STRING" id="1230097.A0A423W3D8"/>
<comment type="caution">
    <text evidence="3">The sequence shown here is derived from an EMBL/GenBank/DDBJ whole genome shotgun (WGS) entry which is preliminary data.</text>
</comment>
<dbReference type="AlphaFoldDB" id="A0A423W3D8"/>
<organism evidence="3 4">
    <name type="scientific">Cytospora leucostoma</name>
    <dbReference type="NCBI Taxonomy" id="1230097"/>
    <lineage>
        <taxon>Eukaryota</taxon>
        <taxon>Fungi</taxon>
        <taxon>Dikarya</taxon>
        <taxon>Ascomycota</taxon>
        <taxon>Pezizomycotina</taxon>
        <taxon>Sordariomycetes</taxon>
        <taxon>Sordariomycetidae</taxon>
        <taxon>Diaporthales</taxon>
        <taxon>Cytosporaceae</taxon>
        <taxon>Cytospora</taxon>
    </lineage>
</organism>
<sequence length="148" mass="16900">MSLSKSLAPVTAETAKDLRIWDEHRDVLHHLYILDDKTLKQVKEIMESAYQFPETKECTYEFMLRERLGLRKNLSKKEWVALGRHIAKRRQRHKNSEVFFEEGPLGPSGGPQKTLLETVKVHDSDLNGSSTANGASEQAFKTPQGFMS</sequence>
<dbReference type="InParanoid" id="A0A423W3D8"/>
<feature type="region of interest" description="Disordered" evidence="1">
    <location>
        <begin position="124"/>
        <end position="148"/>
    </location>
</feature>
<keyword evidence="4" id="KW-1185">Reference proteome</keyword>
<gene>
    <name evidence="3" type="ORF">VPNG_08672</name>
</gene>